<gene>
    <name evidence="2" type="ORF">Fcan01_17578</name>
</gene>
<dbReference type="AlphaFoldDB" id="A0A226DQL0"/>
<dbReference type="SMART" id="SM00516">
    <property type="entry name" value="SEC14"/>
    <property type="match status" value="1"/>
</dbReference>
<proteinExistence type="predicted"/>
<dbReference type="InterPro" id="IPR036865">
    <property type="entry name" value="CRAL-TRIO_dom_sf"/>
</dbReference>
<accession>A0A226DQL0</accession>
<reference evidence="2 3" key="1">
    <citation type="submission" date="2015-12" db="EMBL/GenBank/DDBJ databases">
        <title>The genome of Folsomia candida.</title>
        <authorList>
            <person name="Faddeeva A."/>
            <person name="Derks M.F."/>
            <person name="Anvar Y."/>
            <person name="Smit S."/>
            <person name="Van Straalen N."/>
            <person name="Roelofs D."/>
        </authorList>
    </citation>
    <scope>NUCLEOTIDE SEQUENCE [LARGE SCALE GENOMIC DNA]</scope>
    <source>
        <strain evidence="2 3">VU population</strain>
        <tissue evidence="2">Whole body</tissue>
    </source>
</reference>
<name>A0A226DQL0_FOLCA</name>
<dbReference type="PANTHER" id="PTHR10174">
    <property type="entry name" value="ALPHA-TOCOPHEROL TRANSFER PROTEIN-RELATED"/>
    <property type="match status" value="1"/>
</dbReference>
<dbReference type="OMA" id="ANACDMF"/>
<evidence type="ECO:0000259" key="1">
    <source>
        <dbReference type="PROSITE" id="PS50191"/>
    </source>
</evidence>
<dbReference type="Gene3D" id="3.40.525.10">
    <property type="entry name" value="CRAL-TRIO lipid binding domain"/>
    <property type="match status" value="1"/>
</dbReference>
<feature type="domain" description="CRAL-TRIO" evidence="1">
    <location>
        <begin position="93"/>
        <end position="254"/>
    </location>
</feature>
<comment type="caution">
    <text evidence="2">The sequence shown here is derived from an EMBL/GenBank/DDBJ whole genome shotgun (WGS) entry which is preliminary data.</text>
</comment>
<evidence type="ECO:0000313" key="2">
    <source>
        <dbReference type="EMBL" id="OXA47308.1"/>
    </source>
</evidence>
<dbReference type="PANTHER" id="PTHR10174:SF208">
    <property type="entry name" value="CRAL-TRIO DOMAIN-CONTAINING PROTEIN DDB_G0278031"/>
    <property type="match status" value="1"/>
</dbReference>
<dbReference type="InterPro" id="IPR001251">
    <property type="entry name" value="CRAL-TRIO_dom"/>
</dbReference>
<dbReference type="EMBL" id="LNIX01000013">
    <property type="protein sequence ID" value="OXA47308.1"/>
    <property type="molecule type" value="Genomic_DNA"/>
</dbReference>
<organism evidence="2 3">
    <name type="scientific">Folsomia candida</name>
    <name type="common">Springtail</name>
    <dbReference type="NCBI Taxonomy" id="158441"/>
    <lineage>
        <taxon>Eukaryota</taxon>
        <taxon>Metazoa</taxon>
        <taxon>Ecdysozoa</taxon>
        <taxon>Arthropoda</taxon>
        <taxon>Hexapoda</taxon>
        <taxon>Collembola</taxon>
        <taxon>Entomobryomorpha</taxon>
        <taxon>Isotomoidea</taxon>
        <taxon>Isotomidae</taxon>
        <taxon>Proisotominae</taxon>
        <taxon>Folsomia</taxon>
    </lineage>
</organism>
<dbReference type="Pfam" id="PF00650">
    <property type="entry name" value="CRAL_TRIO"/>
    <property type="match status" value="1"/>
</dbReference>
<dbReference type="PROSITE" id="PS50191">
    <property type="entry name" value="CRAL_TRIO"/>
    <property type="match status" value="1"/>
</dbReference>
<evidence type="ECO:0000313" key="3">
    <source>
        <dbReference type="Proteomes" id="UP000198287"/>
    </source>
</evidence>
<sequence length="276" mass="31205">MASQTTHDDSLVQLKLKIREHDKLAPFYEIFDDPFLLGFLQGKKFQVEVALSCVSLGVFTANTFTEKIATLEKYMNMRTVKYRKEMSPFRPSKVALLDTDFAQMLRHKDPEGRYIAVLNTCTWTPAFCSVAESIAVTHFALDEGLRRYFYLSPDGVVLILNFKDFPLSKMMASFPYLMQTVDLAFKCLPASPKALHFVNENALIHTFLPLFRKVISNKIGGRVHLHSTRLESLHEHVPPNILPKSLGGTLTDAEAYDSHLIAGAKANDAFYDGIWP</sequence>
<protein>
    <submittedName>
        <fullName evidence="2">Alpha-tocopherol transfer protein-like</fullName>
    </submittedName>
</protein>
<dbReference type="CDD" id="cd00170">
    <property type="entry name" value="SEC14"/>
    <property type="match status" value="1"/>
</dbReference>
<keyword evidence="3" id="KW-1185">Reference proteome</keyword>
<dbReference type="OrthoDB" id="7422178at2759"/>
<dbReference type="SUPFAM" id="SSF52087">
    <property type="entry name" value="CRAL/TRIO domain"/>
    <property type="match status" value="1"/>
</dbReference>
<dbReference type="GO" id="GO:0016020">
    <property type="term" value="C:membrane"/>
    <property type="evidence" value="ECO:0007669"/>
    <property type="project" value="TreeGrafter"/>
</dbReference>
<dbReference type="Proteomes" id="UP000198287">
    <property type="component" value="Unassembled WGS sequence"/>
</dbReference>
<dbReference type="GO" id="GO:1902936">
    <property type="term" value="F:phosphatidylinositol bisphosphate binding"/>
    <property type="evidence" value="ECO:0007669"/>
    <property type="project" value="TreeGrafter"/>
</dbReference>